<dbReference type="Proteomes" id="UP000015381">
    <property type="component" value="Plasmid pHTIA"/>
</dbReference>
<dbReference type="InterPro" id="IPR018485">
    <property type="entry name" value="FGGY_C"/>
</dbReference>
<evidence type="ECO:0000313" key="9">
    <source>
        <dbReference type="Proteomes" id="UP000015381"/>
    </source>
</evidence>
<gene>
    <name evidence="7" type="ORF">HLRTI_003115</name>
    <name evidence="6" type="ORF">HTIA_p2892</name>
</gene>
<accession>F7PHK4</accession>
<dbReference type="CDD" id="cd07804">
    <property type="entry name" value="ASKHA_NBD_FGGY_RrXK-like"/>
    <property type="match status" value="1"/>
</dbReference>
<dbReference type="Pfam" id="PF00370">
    <property type="entry name" value="FGGY_N"/>
    <property type="match status" value="1"/>
</dbReference>
<dbReference type="InterPro" id="IPR000577">
    <property type="entry name" value="Carb_kinase_FGGY"/>
</dbReference>
<evidence type="ECO:0000256" key="3">
    <source>
        <dbReference type="RuleBase" id="RU003733"/>
    </source>
</evidence>
<evidence type="ECO:0000259" key="5">
    <source>
        <dbReference type="Pfam" id="PF02782"/>
    </source>
</evidence>
<dbReference type="InterPro" id="IPR018484">
    <property type="entry name" value="FGGY_N"/>
</dbReference>
<organism evidence="7 8">
    <name type="scientific">Halorhabdus tiamatea SARL4B</name>
    <dbReference type="NCBI Taxonomy" id="1033806"/>
    <lineage>
        <taxon>Archaea</taxon>
        <taxon>Methanobacteriati</taxon>
        <taxon>Methanobacteriota</taxon>
        <taxon>Stenosarchaea group</taxon>
        <taxon>Halobacteria</taxon>
        <taxon>Halobacteriales</taxon>
        <taxon>Haloarculaceae</taxon>
        <taxon>Halorhabdus</taxon>
    </lineage>
</organism>
<dbReference type="InterPro" id="IPR018483">
    <property type="entry name" value="Carb_kinase_FGGY_CS"/>
</dbReference>
<keyword evidence="2 3" id="KW-0418">Kinase</keyword>
<evidence type="ECO:0000313" key="7">
    <source>
        <dbReference type="EMBL" id="ERJ04940.1"/>
    </source>
</evidence>
<dbReference type="EMBL" id="HF571521">
    <property type="protein sequence ID" value="CCQ34994.1"/>
    <property type="molecule type" value="Genomic_DNA"/>
</dbReference>
<name>F7PHK4_9EURY</name>
<reference evidence="7 8" key="2">
    <citation type="journal article" date="2013" name="PLoS ONE">
        <title>INDIGO - INtegrated Data Warehouse of MIcrobial GenOmes with Examples from the Red Sea Extremophiles.</title>
        <authorList>
            <person name="Alam I."/>
            <person name="Antunes A."/>
            <person name="Kamau A.A."/>
            <person name="Ba Alawi W."/>
            <person name="Kalkatawi M."/>
            <person name="Stingl U."/>
            <person name="Bajic V.B."/>
        </authorList>
    </citation>
    <scope>NUCLEOTIDE SEQUENCE [LARGE SCALE GENOMIC DNA]</scope>
    <source>
        <strain evidence="7 8">SARL4B</strain>
    </source>
</reference>
<proteinExistence type="inferred from homology"/>
<dbReference type="AlphaFoldDB" id="F7PHK4"/>
<dbReference type="KEGG" id="hti:HTIA_p2892"/>
<evidence type="ECO:0000259" key="4">
    <source>
        <dbReference type="Pfam" id="PF00370"/>
    </source>
</evidence>
<reference evidence="6 9" key="3">
    <citation type="journal article" date="2014" name="Environ. Microbiol.">
        <title>Halorhabdus tiamatea: proteogenomics and glycosidase activity measurements identify the first cultivated euryarchaeon from a deep-sea anoxic brine lake as potential polysaccharide degrader.</title>
        <authorList>
            <person name="Werner J."/>
            <person name="Ferrer M."/>
            <person name="Michel G."/>
            <person name="Mann A.J."/>
            <person name="Huang S."/>
            <person name="Juarez S."/>
            <person name="Ciordia S."/>
            <person name="Albar J.P."/>
            <person name="Alcaide M."/>
            <person name="La Cono V."/>
            <person name="Yakimov M.M."/>
            <person name="Antunes A."/>
            <person name="Taborda M."/>
            <person name="Da Costa M.S."/>
            <person name="Amann R.I."/>
            <person name="Gloeckner F.O."/>
            <person name="Golyshina O.V."/>
            <person name="Golyshin P.N."/>
            <person name="Teeling H."/>
        </authorList>
    </citation>
    <scope>NUCLEOTIDE SEQUENCE [LARGE SCALE GENOMIC DNA]</scope>
    <source>
        <strain evidence="9">SARL4B</strain>
        <strain evidence="6">Type strain: SARL4B</strain>
        <plasmid evidence="6">pHTIA</plasmid>
    </source>
</reference>
<dbReference type="STRING" id="1033806.HTIA_1042"/>
<protein>
    <submittedName>
        <fullName evidence="6 7">Xylulokinase</fullName>
        <ecNumber evidence="6 7">2.7.1.17</ecNumber>
    </submittedName>
</protein>
<dbReference type="Gene3D" id="3.30.420.40">
    <property type="match status" value="2"/>
</dbReference>
<dbReference type="OrthoDB" id="26592at2157"/>
<sequence>MDGQYLVGTDIGTNSTKTILVSPEGEVLGTGNAGYEVEQPEPSWAQQWPDVWVEATYDSIQQAIDDAEVDPADIRGISISSLYGGAGVPIDEDGEPVYPCLIWMDRRATDQVGWVKDNVDLDRLFEITGNYVDSYFGYTKILWLKENEPDVWEDIENFVPPNNYVEYVMTDELAVDYSSAGNVGGVFDLEALEWSEEACEMLGISTEKFPDRLVASDDIVGEVTAEAAEECGLEEGTPVIAGGVDAPMATLAAGAFERGDNVSMMGTSTCWGTVHDGDGLAKELVSFPHVANGEQKVYTFGGSATTGGLIEWFKEEFGGPEVEAGELADIDPFELLNMKAEDVSPGSEGLVALPYFKGERSPIWDPDSRGMFVGLTLYHEKEHLYRALMEAGGYSLRHNVEVAKNIGVPLNDETRVVGGVSNSELWMDILADVTGRRMEVPAGGVGAPLGDAYLVGVATGLFDDYDAITDWTETGEVYEPDAETHETYEEYYDIYKRLYENTKDEMHRLTEL</sequence>
<dbReference type="SUPFAM" id="SSF53067">
    <property type="entry name" value="Actin-like ATPase domain"/>
    <property type="match status" value="2"/>
</dbReference>
<dbReference type="PANTHER" id="PTHR43095">
    <property type="entry name" value="SUGAR KINASE"/>
    <property type="match status" value="1"/>
</dbReference>
<keyword evidence="6" id="KW-0614">Plasmid</keyword>
<dbReference type="HOGENOM" id="CLU_009281_3_3_2"/>
<keyword evidence="1 3" id="KW-0808">Transferase</keyword>
<dbReference type="PROSITE" id="PS00445">
    <property type="entry name" value="FGGY_KINASES_2"/>
    <property type="match status" value="1"/>
</dbReference>
<dbReference type="InterPro" id="IPR043129">
    <property type="entry name" value="ATPase_NBD"/>
</dbReference>
<dbReference type="PATRIC" id="fig|1033806.12.peg.2881"/>
<geneLocation type="plasmid" evidence="6 9">
    <name>pHTIA</name>
</geneLocation>
<dbReference type="eggNOG" id="arCOG00025">
    <property type="taxonomic scope" value="Archaea"/>
</dbReference>
<dbReference type="Proteomes" id="UP000003861">
    <property type="component" value="Unassembled WGS sequence"/>
</dbReference>
<evidence type="ECO:0000256" key="1">
    <source>
        <dbReference type="ARBA" id="ARBA00022679"/>
    </source>
</evidence>
<dbReference type="Pfam" id="PF02782">
    <property type="entry name" value="FGGY_C"/>
    <property type="match status" value="1"/>
</dbReference>
<dbReference type="InterPro" id="IPR050406">
    <property type="entry name" value="FGGY_Carb_Kinase"/>
</dbReference>
<feature type="domain" description="Carbohydrate kinase FGGY C-terminal" evidence="5">
    <location>
        <begin position="264"/>
        <end position="458"/>
    </location>
</feature>
<evidence type="ECO:0000313" key="8">
    <source>
        <dbReference type="Proteomes" id="UP000003861"/>
    </source>
</evidence>
<dbReference type="PIRSF" id="PIRSF000538">
    <property type="entry name" value="GlpK"/>
    <property type="match status" value="1"/>
</dbReference>
<feature type="domain" description="Carbohydrate kinase FGGY N-terminal" evidence="4">
    <location>
        <begin position="5"/>
        <end position="251"/>
    </location>
</feature>
<dbReference type="EMBL" id="AFNT02000050">
    <property type="protein sequence ID" value="ERJ04940.1"/>
    <property type="molecule type" value="Genomic_DNA"/>
</dbReference>
<dbReference type="GO" id="GO:0004856">
    <property type="term" value="F:D-xylulokinase activity"/>
    <property type="evidence" value="ECO:0007669"/>
    <property type="project" value="UniProtKB-EC"/>
</dbReference>
<dbReference type="EC" id="2.7.1.17" evidence="6 7"/>
<evidence type="ECO:0000313" key="6">
    <source>
        <dbReference type="EMBL" id="CCQ34994.1"/>
    </source>
</evidence>
<evidence type="ECO:0000256" key="2">
    <source>
        <dbReference type="ARBA" id="ARBA00022777"/>
    </source>
</evidence>
<keyword evidence="9" id="KW-1185">Reference proteome</keyword>
<dbReference type="GeneID" id="23797620"/>
<dbReference type="PANTHER" id="PTHR43095:SF5">
    <property type="entry name" value="XYLULOSE KINASE"/>
    <property type="match status" value="1"/>
</dbReference>
<dbReference type="RefSeq" id="WP_008524913.1">
    <property type="nucleotide sequence ID" value="NC_021913.1"/>
</dbReference>
<comment type="similarity">
    <text evidence="3">Belongs to the FGGY kinase family.</text>
</comment>
<reference evidence="7 8" key="1">
    <citation type="journal article" date="2011" name="J. Bacteriol.">
        <title>Genome sequence of Halorhabdus tiamatea, the first archaeon isolated from a deep-sea anoxic brine lake.</title>
        <authorList>
            <person name="Antunes A."/>
            <person name="Alam I."/>
            <person name="Bajic V.B."/>
            <person name="Stingl U."/>
        </authorList>
    </citation>
    <scope>NUCLEOTIDE SEQUENCE [LARGE SCALE GENOMIC DNA]</scope>
    <source>
        <strain evidence="7 8">SARL4B</strain>
    </source>
</reference>